<evidence type="ECO:0000313" key="1">
    <source>
        <dbReference type="EMBL" id="KAI3748895.1"/>
    </source>
</evidence>
<accession>A0ACB9DQY4</accession>
<dbReference type="EMBL" id="CM042049">
    <property type="protein sequence ID" value="KAI3748895.1"/>
    <property type="molecule type" value="Genomic_DNA"/>
</dbReference>
<evidence type="ECO:0000313" key="2">
    <source>
        <dbReference type="Proteomes" id="UP001055879"/>
    </source>
</evidence>
<gene>
    <name evidence="1" type="ORF">L6452_12309</name>
</gene>
<comment type="caution">
    <text evidence="1">The sequence shown here is derived from an EMBL/GenBank/DDBJ whole genome shotgun (WGS) entry which is preliminary data.</text>
</comment>
<reference evidence="1 2" key="2">
    <citation type="journal article" date="2022" name="Mol. Ecol. Resour.">
        <title>The genomes of chicory, endive, great burdock and yacon provide insights into Asteraceae paleo-polyploidization history and plant inulin production.</title>
        <authorList>
            <person name="Fan W."/>
            <person name="Wang S."/>
            <person name="Wang H."/>
            <person name="Wang A."/>
            <person name="Jiang F."/>
            <person name="Liu H."/>
            <person name="Zhao H."/>
            <person name="Xu D."/>
            <person name="Zhang Y."/>
        </authorList>
    </citation>
    <scope>NUCLEOTIDE SEQUENCE [LARGE SCALE GENOMIC DNA]</scope>
    <source>
        <strain evidence="2">cv. Niubang</strain>
    </source>
</reference>
<reference evidence="2" key="1">
    <citation type="journal article" date="2022" name="Mol. Ecol. Resour.">
        <title>The genomes of chicory, endive, great burdock and yacon provide insights into Asteraceae palaeo-polyploidization history and plant inulin production.</title>
        <authorList>
            <person name="Fan W."/>
            <person name="Wang S."/>
            <person name="Wang H."/>
            <person name="Wang A."/>
            <person name="Jiang F."/>
            <person name="Liu H."/>
            <person name="Zhao H."/>
            <person name="Xu D."/>
            <person name="Zhang Y."/>
        </authorList>
    </citation>
    <scope>NUCLEOTIDE SEQUENCE [LARGE SCALE GENOMIC DNA]</scope>
    <source>
        <strain evidence="2">cv. Niubang</strain>
    </source>
</reference>
<organism evidence="1 2">
    <name type="scientific">Arctium lappa</name>
    <name type="common">Greater burdock</name>
    <name type="synonym">Lappa major</name>
    <dbReference type="NCBI Taxonomy" id="4217"/>
    <lineage>
        <taxon>Eukaryota</taxon>
        <taxon>Viridiplantae</taxon>
        <taxon>Streptophyta</taxon>
        <taxon>Embryophyta</taxon>
        <taxon>Tracheophyta</taxon>
        <taxon>Spermatophyta</taxon>
        <taxon>Magnoliopsida</taxon>
        <taxon>eudicotyledons</taxon>
        <taxon>Gunneridae</taxon>
        <taxon>Pentapetalae</taxon>
        <taxon>asterids</taxon>
        <taxon>campanulids</taxon>
        <taxon>Asterales</taxon>
        <taxon>Asteraceae</taxon>
        <taxon>Carduoideae</taxon>
        <taxon>Cardueae</taxon>
        <taxon>Arctiinae</taxon>
        <taxon>Arctium</taxon>
    </lineage>
</organism>
<name>A0ACB9DQY4_ARCLA</name>
<keyword evidence="2" id="KW-1185">Reference proteome</keyword>
<protein>
    <submittedName>
        <fullName evidence="1">Uncharacterized protein</fullName>
    </submittedName>
</protein>
<dbReference type="Proteomes" id="UP001055879">
    <property type="component" value="Linkage Group LG03"/>
</dbReference>
<proteinExistence type="predicted"/>
<sequence length="121" mass="14152">MLTSLLQGVVQKRKEPSHSFICFCPLFIIVHKKSLLSKVHQWREDEFELGLLLLVSLQRLTLPQWFQMIMAELKMRNLMAVESRLLPLYISIPVRGGFLGMRLFKLQAVPTERRVSLYLVI</sequence>